<comment type="caution">
    <text evidence="1">The sequence shown here is derived from an EMBL/GenBank/DDBJ whole genome shotgun (WGS) entry which is preliminary data.</text>
</comment>
<dbReference type="Proteomes" id="UP000076489">
    <property type="component" value="Unassembled WGS sequence"/>
</dbReference>
<sequence length="222" mass="23970">MPRSLDDSDINQHFNNAANNTATLINNNPGADAYNLAAYTIGLKAAVLNYTGPIIHAILSDARIVQAFNQGTQQLTSNLLLSGQWLLTGSNAYWVHYYSNNMPLISQYRCYICCNLANTGAMLSALLNGYAGHLYFKVATHDEATMRNDTIVSWHDTLAEAITWARIAEHNLAWLNGTAPAGTFGAAISDSIGIASEVAGETSTNNIAKKAMAKVISKNPYV</sequence>
<protein>
    <submittedName>
        <fullName evidence="1">Uncharacterized protein</fullName>
    </submittedName>
</protein>
<dbReference type="EMBL" id="LUKJ01000003">
    <property type="protein sequence ID" value="KZN19676.1"/>
    <property type="molecule type" value="Genomic_DNA"/>
</dbReference>
<gene>
    <name evidence="1" type="ORF">A1D17_27275</name>
</gene>
<accession>A0A162AZR4</accession>
<evidence type="ECO:0000313" key="2">
    <source>
        <dbReference type="Proteomes" id="UP000076489"/>
    </source>
</evidence>
<dbReference type="OrthoDB" id="7017105at2"/>
<evidence type="ECO:0000313" key="1">
    <source>
        <dbReference type="EMBL" id="KZN19676.1"/>
    </source>
</evidence>
<dbReference type="AlphaFoldDB" id="A0A162AZR4"/>
<name>A0A162AZR4_PSEFL</name>
<proteinExistence type="predicted"/>
<reference evidence="1 2" key="2">
    <citation type="journal article" date="2018" name="Nature">
        <title>Mutant phenotypes for thousands of bacterial genes of unknown function.</title>
        <authorList>
            <person name="Price M.N."/>
            <person name="Wetmore K.M."/>
            <person name="Waters R.J."/>
            <person name="Callaghan M."/>
            <person name="Ray J."/>
            <person name="Liu H."/>
            <person name="Kuehl J.V."/>
            <person name="Melnyk R.A."/>
            <person name="Lamson J.S."/>
            <person name="Suh Y."/>
            <person name="Carlson H.K."/>
            <person name="Esquivel Z."/>
            <person name="Sadeeshkumar H."/>
            <person name="Chakraborty R."/>
            <person name="Zane G.M."/>
            <person name="Rubin B.E."/>
            <person name="Wall J.D."/>
            <person name="Visel A."/>
            <person name="Bristow J."/>
            <person name="Blow M.J."/>
            <person name="Arkin A.P."/>
            <person name="Deutschbauer A.M."/>
        </authorList>
    </citation>
    <scope>NUCLEOTIDE SEQUENCE [LARGE SCALE GENOMIC DNA]</scope>
    <source>
        <strain evidence="1 2">FW300-N1B4</strain>
    </source>
</reference>
<dbReference type="RefSeq" id="WP_063343440.1">
    <property type="nucleotide sequence ID" value="NZ_LUKJ01000003.1"/>
</dbReference>
<organism evidence="1 2">
    <name type="scientific">Pseudomonas fluorescens</name>
    <dbReference type="NCBI Taxonomy" id="294"/>
    <lineage>
        <taxon>Bacteria</taxon>
        <taxon>Pseudomonadati</taxon>
        <taxon>Pseudomonadota</taxon>
        <taxon>Gammaproteobacteria</taxon>
        <taxon>Pseudomonadales</taxon>
        <taxon>Pseudomonadaceae</taxon>
        <taxon>Pseudomonas</taxon>
    </lineage>
</organism>
<reference evidence="2" key="1">
    <citation type="submission" date="2016-03" db="EMBL/GenBank/DDBJ databases">
        <authorList>
            <person name="Ray J."/>
            <person name="Price M."/>
            <person name="Deutschbauer A."/>
        </authorList>
    </citation>
    <scope>NUCLEOTIDE SEQUENCE [LARGE SCALE GENOMIC DNA]</scope>
    <source>
        <strain evidence="2">FW300-N1B4</strain>
    </source>
</reference>